<proteinExistence type="predicted"/>
<reference evidence="1" key="1">
    <citation type="submission" date="2021-06" db="EMBL/GenBank/DDBJ databases">
        <authorList>
            <person name="Kallberg Y."/>
            <person name="Tangrot J."/>
            <person name="Rosling A."/>
        </authorList>
    </citation>
    <scope>NUCLEOTIDE SEQUENCE</scope>
    <source>
        <strain evidence="1">28 12/20/2015</strain>
    </source>
</reference>
<protein>
    <submittedName>
        <fullName evidence="1">15366_t:CDS:1</fullName>
    </submittedName>
</protein>
<dbReference type="Proteomes" id="UP000789366">
    <property type="component" value="Unassembled WGS sequence"/>
</dbReference>
<dbReference type="EMBL" id="CAJVPW010000385">
    <property type="protein sequence ID" value="CAG8452381.1"/>
    <property type="molecule type" value="Genomic_DNA"/>
</dbReference>
<name>A0ACA9K4Z0_9GLOM</name>
<evidence type="ECO:0000313" key="1">
    <source>
        <dbReference type="EMBL" id="CAG8452381.1"/>
    </source>
</evidence>
<accession>A0ACA9K4Z0</accession>
<comment type="caution">
    <text evidence="1">The sequence shown here is derived from an EMBL/GenBank/DDBJ whole genome shotgun (WGS) entry which is preliminary data.</text>
</comment>
<evidence type="ECO:0000313" key="2">
    <source>
        <dbReference type="Proteomes" id="UP000789366"/>
    </source>
</evidence>
<keyword evidence="2" id="KW-1185">Reference proteome</keyword>
<organism evidence="1 2">
    <name type="scientific">Cetraspora pellucida</name>
    <dbReference type="NCBI Taxonomy" id="1433469"/>
    <lineage>
        <taxon>Eukaryota</taxon>
        <taxon>Fungi</taxon>
        <taxon>Fungi incertae sedis</taxon>
        <taxon>Mucoromycota</taxon>
        <taxon>Glomeromycotina</taxon>
        <taxon>Glomeromycetes</taxon>
        <taxon>Diversisporales</taxon>
        <taxon>Gigasporaceae</taxon>
        <taxon>Cetraspora</taxon>
    </lineage>
</organism>
<sequence length="42" mass="4801">MKITLRHFPIGLIRINLDEHTVTAKDDLPKVRTGMLDKVCPN</sequence>
<gene>
    <name evidence="1" type="ORF">SPELUC_LOCUS862</name>
</gene>